<keyword evidence="2" id="KW-0808">Transferase</keyword>
<sequence>MAIGLKLSKHESSWIRIFGFLSVLILAVLFIRPLLPASYHTDEPLADKESLEKLVNGQDLPVPIDDSYAVFHNNEVTPPTSAQLADISLPAPVLGSTSEDKRIEVDLSHQKVYAYQGEQKVYEFTVSTGKWYPTPTGEFRIWTKVRSQLMKGGDRTIGTYYYLPNVPYVMFFANDQVRKMRGFSLHGAYWHNNFGHPMSHGCINMKIEDAHTLYDWAQPTVTNPKAWSTNATADNPGTRVVIYGQTPKE</sequence>
<evidence type="ECO:0000259" key="8">
    <source>
        <dbReference type="PROSITE" id="PS52029"/>
    </source>
</evidence>
<evidence type="ECO:0000256" key="5">
    <source>
        <dbReference type="ARBA" id="ARBA00023316"/>
    </source>
</evidence>
<dbReference type="InterPro" id="IPR050979">
    <property type="entry name" value="LD-transpeptidase"/>
</dbReference>
<comment type="caution">
    <text evidence="9">The sequence shown here is derived from an EMBL/GenBank/DDBJ whole genome shotgun (WGS) entry which is preliminary data.</text>
</comment>
<keyword evidence="7" id="KW-1133">Transmembrane helix</keyword>
<evidence type="ECO:0000256" key="4">
    <source>
        <dbReference type="ARBA" id="ARBA00022984"/>
    </source>
</evidence>
<feature type="active site" description="Nucleophile" evidence="6">
    <location>
        <position position="202"/>
    </location>
</feature>
<evidence type="ECO:0000256" key="3">
    <source>
        <dbReference type="ARBA" id="ARBA00022960"/>
    </source>
</evidence>
<dbReference type="PANTHER" id="PTHR30582">
    <property type="entry name" value="L,D-TRANSPEPTIDASE"/>
    <property type="match status" value="1"/>
</dbReference>
<dbReference type="InterPro" id="IPR005490">
    <property type="entry name" value="LD_TPept_cat_dom"/>
</dbReference>
<dbReference type="STRING" id="1798396.A2973_04105"/>
<comment type="pathway">
    <text evidence="1 6">Cell wall biogenesis; peptidoglycan biosynthesis.</text>
</comment>
<dbReference type="CDD" id="cd16913">
    <property type="entry name" value="YkuD_like"/>
    <property type="match status" value="1"/>
</dbReference>
<reference evidence="9 10" key="1">
    <citation type="journal article" date="2016" name="Nat. Commun.">
        <title>Thousands of microbial genomes shed light on interconnected biogeochemical processes in an aquifer system.</title>
        <authorList>
            <person name="Anantharaman K."/>
            <person name="Brown C.T."/>
            <person name="Hug L.A."/>
            <person name="Sharon I."/>
            <person name="Castelle C.J."/>
            <person name="Probst A.J."/>
            <person name="Thomas B.C."/>
            <person name="Singh A."/>
            <person name="Wilkins M.J."/>
            <person name="Karaoz U."/>
            <person name="Brodie E.L."/>
            <person name="Williams K.H."/>
            <person name="Hubbard S.S."/>
            <person name="Banfield J.F."/>
        </authorList>
    </citation>
    <scope>NUCLEOTIDE SEQUENCE [LARGE SCALE GENOMIC DNA]</scope>
</reference>
<keyword evidence="7" id="KW-0472">Membrane</keyword>
<evidence type="ECO:0000313" key="9">
    <source>
        <dbReference type="EMBL" id="OGG30511.1"/>
    </source>
</evidence>
<evidence type="ECO:0000256" key="1">
    <source>
        <dbReference type="ARBA" id="ARBA00004752"/>
    </source>
</evidence>
<name>A0A1F6B0R8_9BACT</name>
<keyword evidence="3 6" id="KW-0133">Cell shape</keyword>
<dbReference type="GO" id="GO:0071555">
    <property type="term" value="P:cell wall organization"/>
    <property type="evidence" value="ECO:0007669"/>
    <property type="project" value="UniProtKB-UniRule"/>
</dbReference>
<dbReference type="EMBL" id="MFJZ01000018">
    <property type="protein sequence ID" value="OGG30511.1"/>
    <property type="molecule type" value="Genomic_DNA"/>
</dbReference>
<dbReference type="GO" id="GO:0005576">
    <property type="term" value="C:extracellular region"/>
    <property type="evidence" value="ECO:0007669"/>
    <property type="project" value="TreeGrafter"/>
</dbReference>
<dbReference type="GO" id="GO:0008360">
    <property type="term" value="P:regulation of cell shape"/>
    <property type="evidence" value="ECO:0007669"/>
    <property type="project" value="UniProtKB-UniRule"/>
</dbReference>
<keyword evidence="4 6" id="KW-0573">Peptidoglycan synthesis</keyword>
<dbReference type="GO" id="GO:0016740">
    <property type="term" value="F:transferase activity"/>
    <property type="evidence" value="ECO:0007669"/>
    <property type="project" value="UniProtKB-KW"/>
</dbReference>
<dbReference type="Pfam" id="PF03734">
    <property type="entry name" value="YkuD"/>
    <property type="match status" value="1"/>
</dbReference>
<keyword evidence="7" id="KW-0812">Transmembrane</keyword>
<feature type="active site" description="Proton donor/acceptor" evidence="6">
    <location>
        <position position="186"/>
    </location>
</feature>
<dbReference type="UniPathway" id="UPA00219"/>
<evidence type="ECO:0000256" key="7">
    <source>
        <dbReference type="SAM" id="Phobius"/>
    </source>
</evidence>
<evidence type="ECO:0000256" key="6">
    <source>
        <dbReference type="PROSITE-ProRule" id="PRU01373"/>
    </source>
</evidence>
<dbReference type="PROSITE" id="PS52029">
    <property type="entry name" value="LD_TPASE"/>
    <property type="match status" value="1"/>
</dbReference>
<keyword evidence="5 6" id="KW-0961">Cell wall biogenesis/degradation</keyword>
<dbReference type="GO" id="GO:0071972">
    <property type="term" value="F:peptidoglycan L,D-transpeptidase activity"/>
    <property type="evidence" value="ECO:0007669"/>
    <property type="project" value="TreeGrafter"/>
</dbReference>
<feature type="domain" description="L,D-TPase catalytic" evidence="8">
    <location>
        <begin position="101"/>
        <end position="243"/>
    </location>
</feature>
<dbReference type="AlphaFoldDB" id="A0A1F6B0R8"/>
<dbReference type="Gene3D" id="2.40.440.10">
    <property type="entry name" value="L,D-transpeptidase catalytic domain-like"/>
    <property type="match status" value="1"/>
</dbReference>
<evidence type="ECO:0000256" key="2">
    <source>
        <dbReference type="ARBA" id="ARBA00022679"/>
    </source>
</evidence>
<dbReference type="PANTHER" id="PTHR30582:SF2">
    <property type="entry name" value="L,D-TRANSPEPTIDASE YCIB-RELATED"/>
    <property type="match status" value="1"/>
</dbReference>
<gene>
    <name evidence="9" type="ORF">A2973_04105</name>
</gene>
<dbReference type="InterPro" id="IPR038063">
    <property type="entry name" value="Transpep_catalytic_dom"/>
</dbReference>
<organism evidence="9 10">
    <name type="scientific">Candidatus Gottesmanbacteria bacterium RIFCSPLOWO2_01_FULL_49_10</name>
    <dbReference type="NCBI Taxonomy" id="1798396"/>
    <lineage>
        <taxon>Bacteria</taxon>
        <taxon>Candidatus Gottesmaniibacteriota</taxon>
    </lineage>
</organism>
<protein>
    <recommendedName>
        <fullName evidence="8">L,D-TPase catalytic domain-containing protein</fullName>
    </recommendedName>
</protein>
<dbReference type="SUPFAM" id="SSF141523">
    <property type="entry name" value="L,D-transpeptidase catalytic domain-like"/>
    <property type="match status" value="1"/>
</dbReference>
<dbReference type="Proteomes" id="UP000176409">
    <property type="component" value="Unassembled WGS sequence"/>
</dbReference>
<evidence type="ECO:0000313" key="10">
    <source>
        <dbReference type="Proteomes" id="UP000176409"/>
    </source>
</evidence>
<feature type="transmembrane region" description="Helical" evidence="7">
    <location>
        <begin position="14"/>
        <end position="35"/>
    </location>
</feature>
<proteinExistence type="predicted"/>
<dbReference type="GO" id="GO:0018104">
    <property type="term" value="P:peptidoglycan-protein cross-linking"/>
    <property type="evidence" value="ECO:0007669"/>
    <property type="project" value="TreeGrafter"/>
</dbReference>
<accession>A0A1F6B0R8</accession>